<gene>
    <name evidence="1" type="ORF">OUO13_14215</name>
</gene>
<comment type="caution">
    <text evidence="1">The sequence shown here is derived from an EMBL/GenBank/DDBJ whole genome shotgun (WGS) entry which is preliminary data.</text>
</comment>
<proteinExistence type="predicted"/>
<sequence length="134" mass="15670">MRFEPYESEYAAVPTMTSRERLDYFLLRAFETEEVWGLKAGHQWWSHELHGDRCIPLWAYRRYALDAALDEWHDGRPDSISMEYFLYQVLPSLPAGVVLEIMPSRGHEGCLITPQRLLSIFEGMLEAGEYRIEG</sequence>
<evidence type="ECO:0000313" key="1">
    <source>
        <dbReference type="EMBL" id="MCY0966347.1"/>
    </source>
</evidence>
<keyword evidence="2" id="KW-1185">Reference proteome</keyword>
<organism evidence="1 2">
    <name type="scientific">Parathalassolituus penaei</name>
    <dbReference type="NCBI Taxonomy" id="2997323"/>
    <lineage>
        <taxon>Bacteria</taxon>
        <taxon>Pseudomonadati</taxon>
        <taxon>Pseudomonadota</taxon>
        <taxon>Gammaproteobacteria</taxon>
        <taxon>Oceanospirillales</taxon>
        <taxon>Oceanospirillaceae</taxon>
        <taxon>Parathalassolituus</taxon>
    </lineage>
</organism>
<dbReference type="InterPro" id="IPR021284">
    <property type="entry name" value="DUF2750"/>
</dbReference>
<reference evidence="1" key="1">
    <citation type="submission" date="2022-11" db="EMBL/GenBank/DDBJ databases">
        <title>Parathalassolutuus dongxingensis gen. nov., sp. nov., a novel member of family Oceanospirillaceae isolated from a coastal shrimp pond in Guangxi, China.</title>
        <authorList>
            <person name="Chen H."/>
        </authorList>
    </citation>
    <scope>NUCLEOTIDE SEQUENCE</scope>
    <source>
        <strain evidence="1">G-43</strain>
    </source>
</reference>
<dbReference type="Pfam" id="PF11042">
    <property type="entry name" value="DUF2750"/>
    <property type="match status" value="1"/>
</dbReference>
<dbReference type="Proteomes" id="UP001150830">
    <property type="component" value="Unassembled WGS sequence"/>
</dbReference>
<name>A0A9X3EEZ5_9GAMM</name>
<dbReference type="RefSeq" id="WP_283174555.1">
    <property type="nucleotide sequence ID" value="NZ_JAPNOA010000039.1"/>
</dbReference>
<dbReference type="EMBL" id="JAPNOA010000039">
    <property type="protein sequence ID" value="MCY0966347.1"/>
    <property type="molecule type" value="Genomic_DNA"/>
</dbReference>
<evidence type="ECO:0000313" key="2">
    <source>
        <dbReference type="Proteomes" id="UP001150830"/>
    </source>
</evidence>
<dbReference type="AlphaFoldDB" id="A0A9X3EEZ5"/>
<accession>A0A9X3EEZ5</accession>
<protein>
    <submittedName>
        <fullName evidence="1">DUF2750 domain-containing protein</fullName>
    </submittedName>
</protein>